<dbReference type="GO" id="GO:0070205">
    <property type="term" value="F:2-succinyl-6-hydroxy-2,4-cyclohexadiene-1-carboxylate synthase activity"/>
    <property type="evidence" value="ECO:0007669"/>
    <property type="project" value="UniProtKB-UniRule"/>
</dbReference>
<comment type="pathway">
    <text evidence="3">Quinol/quinone metabolism; 1,4-dihydroxy-2-naphthoate biosynthesis; 1,4-dihydroxy-2-naphthoate from chorismate: step 3/7.</text>
</comment>
<protein>
    <recommendedName>
        <fullName evidence="3">Putative 2-succinyl-6-hydroxy-2,4-cyclohexadiene-1-carboxylate synthase</fullName>
        <shortName evidence="3">SHCHC synthase</shortName>
        <ecNumber evidence="3">4.2.99.20</ecNumber>
    </recommendedName>
</protein>
<evidence type="ECO:0000313" key="6">
    <source>
        <dbReference type="Proteomes" id="UP000194606"/>
    </source>
</evidence>
<name>A0A252CC96_9LACT</name>
<keyword evidence="1 3" id="KW-0474">Menaquinone biosynthesis</keyword>
<evidence type="ECO:0000259" key="4">
    <source>
        <dbReference type="Pfam" id="PF00561"/>
    </source>
</evidence>
<dbReference type="RefSeq" id="WP_086582855.1">
    <property type="nucleotide sequence ID" value="NZ_MUIZ01000004.1"/>
</dbReference>
<gene>
    <name evidence="3" type="primary">menH</name>
    <name evidence="5" type="ORF">BZZ03_06890</name>
</gene>
<dbReference type="EMBL" id="MUIZ01000004">
    <property type="protein sequence ID" value="OUK04197.1"/>
    <property type="molecule type" value="Genomic_DNA"/>
</dbReference>
<dbReference type="InterPro" id="IPR022485">
    <property type="entry name" value="SHCHC_synthase_MenH"/>
</dbReference>
<comment type="subunit">
    <text evidence="3">Monomer.</text>
</comment>
<dbReference type="UniPathway" id="UPA01057">
    <property type="reaction ID" value="UER00900"/>
</dbReference>
<dbReference type="HAMAP" id="MF_01660">
    <property type="entry name" value="MenH"/>
    <property type="match status" value="1"/>
</dbReference>
<dbReference type="SUPFAM" id="SSF53474">
    <property type="entry name" value="alpha/beta-Hydrolases"/>
    <property type="match status" value="1"/>
</dbReference>
<proteinExistence type="inferred from homology"/>
<evidence type="ECO:0000256" key="3">
    <source>
        <dbReference type="HAMAP-Rule" id="MF_01660"/>
    </source>
</evidence>
<dbReference type="Pfam" id="PF00561">
    <property type="entry name" value="Abhydrolase_1"/>
    <property type="match status" value="1"/>
</dbReference>
<dbReference type="Proteomes" id="UP000194606">
    <property type="component" value="Unassembled WGS sequence"/>
</dbReference>
<comment type="function">
    <text evidence="3">Catalyzes a proton abstraction reaction that results in 2,5-elimination of pyruvate from 2-succinyl-5-enolpyruvyl-6-hydroxy-3-cyclohexene-1-carboxylate (SEPHCHC) and the formation of 2-succinyl-6-hydroxy-2,4-cyclohexadiene-1-carboxylate (SHCHC).</text>
</comment>
<evidence type="ECO:0000256" key="2">
    <source>
        <dbReference type="ARBA" id="ARBA00023239"/>
    </source>
</evidence>
<dbReference type="NCBIfam" id="TIGR03695">
    <property type="entry name" value="menH_SHCHC"/>
    <property type="match status" value="1"/>
</dbReference>
<feature type="domain" description="AB hydrolase-1" evidence="4">
    <location>
        <begin position="24"/>
        <end position="256"/>
    </location>
</feature>
<dbReference type="PANTHER" id="PTHR42916:SF1">
    <property type="entry name" value="PROTEIN PHYLLO, CHLOROPLASTIC"/>
    <property type="match status" value="1"/>
</dbReference>
<evidence type="ECO:0000256" key="1">
    <source>
        <dbReference type="ARBA" id="ARBA00022428"/>
    </source>
</evidence>
<reference evidence="5 6" key="1">
    <citation type="submission" date="2017-02" db="EMBL/GenBank/DDBJ databases">
        <authorList>
            <person name="Peterson S.W."/>
        </authorList>
    </citation>
    <scope>NUCLEOTIDE SEQUENCE [LARGE SCALE GENOMIC DNA]</scope>
    <source>
        <strain evidence="5">159469</strain>
    </source>
</reference>
<dbReference type="EC" id="4.2.99.20" evidence="3"/>
<dbReference type="PANTHER" id="PTHR42916">
    <property type="entry name" value="2-SUCCINYL-5-ENOLPYRUVYL-6-HYDROXY-3-CYCLOHEXENE-1-CARBOXYLATE SYNTHASE"/>
    <property type="match status" value="1"/>
</dbReference>
<accession>A0A252CC96</accession>
<comment type="similarity">
    <text evidence="3">Belongs to the AB hydrolase superfamily. MenH family.</text>
</comment>
<dbReference type="InterPro" id="IPR000073">
    <property type="entry name" value="AB_hydrolase_1"/>
</dbReference>
<dbReference type="GO" id="GO:0009234">
    <property type="term" value="P:menaquinone biosynthetic process"/>
    <property type="evidence" value="ECO:0007669"/>
    <property type="project" value="UniProtKB-UniRule"/>
</dbReference>
<keyword evidence="2 3" id="KW-0456">Lyase</keyword>
<comment type="pathway">
    <text evidence="3">Quinol/quinone metabolism; menaquinone biosynthesis.</text>
</comment>
<dbReference type="UniPathway" id="UPA00079"/>
<comment type="caution">
    <text evidence="5">The sequence shown here is derived from an EMBL/GenBank/DDBJ whole genome shotgun (WGS) entry which is preliminary data.</text>
</comment>
<sequence length="275" mass="30836">MLFEDKYIQIDSLTFHVRIHGQGKPLLALHGFSQSASTWDALDISGYQIFALDLVGHGKSSKPEQLDAYRLASICAQLRQIIQNLFQEKSYSLLGYSMGGRIALQFALNFPEQPIEQLIIEAAAPGIADSNQREKRLQADLHLAEQIEENGAVWFANYWGALPIFQSQQNLSQEEQYKIWSSRALNAPHALAQTLRATSQGKLPDISEKLPDLNLPLIYITGALDQKYKRIAEQIGTYPKAQSLIVEGAGHNVHLELPQHFNLILKTHLHDSAML</sequence>
<dbReference type="InterPro" id="IPR029058">
    <property type="entry name" value="AB_hydrolase_fold"/>
</dbReference>
<comment type="catalytic activity">
    <reaction evidence="3">
        <text>5-enolpyruvoyl-6-hydroxy-2-succinyl-cyclohex-3-ene-1-carboxylate = (1R,6R)-6-hydroxy-2-succinyl-cyclohexa-2,4-diene-1-carboxylate + pyruvate</text>
        <dbReference type="Rhea" id="RHEA:25597"/>
        <dbReference type="ChEBI" id="CHEBI:15361"/>
        <dbReference type="ChEBI" id="CHEBI:58689"/>
        <dbReference type="ChEBI" id="CHEBI:58818"/>
        <dbReference type="EC" id="4.2.99.20"/>
    </reaction>
</comment>
<dbReference type="AlphaFoldDB" id="A0A252CC96"/>
<organism evidence="5 6">
    <name type="scientific">Lactococcus petauri</name>
    <dbReference type="NCBI Taxonomy" id="1940789"/>
    <lineage>
        <taxon>Bacteria</taxon>
        <taxon>Bacillati</taxon>
        <taxon>Bacillota</taxon>
        <taxon>Bacilli</taxon>
        <taxon>Lactobacillales</taxon>
        <taxon>Streptococcaceae</taxon>
        <taxon>Lactococcus</taxon>
    </lineage>
</organism>
<evidence type="ECO:0000313" key="5">
    <source>
        <dbReference type="EMBL" id="OUK04197.1"/>
    </source>
</evidence>
<dbReference type="Gene3D" id="3.40.50.1820">
    <property type="entry name" value="alpha/beta hydrolase"/>
    <property type="match status" value="1"/>
</dbReference>
<dbReference type="PRINTS" id="PR00111">
    <property type="entry name" value="ABHYDROLASE"/>
</dbReference>